<feature type="region of interest" description="Disordered" evidence="1">
    <location>
        <begin position="688"/>
        <end position="712"/>
    </location>
</feature>
<gene>
    <name evidence="2" type="ORF">MM415B02789_0005</name>
</gene>
<proteinExistence type="predicted"/>
<organism evidence="2">
    <name type="scientific">viral metagenome</name>
    <dbReference type="NCBI Taxonomy" id="1070528"/>
    <lineage>
        <taxon>unclassified sequences</taxon>
        <taxon>metagenomes</taxon>
        <taxon>organismal metagenomes</taxon>
    </lineage>
</organism>
<accession>A0A6M3L1P8</accession>
<sequence length="712" mass="80361">MLLTDDEIAAQIKSDVTWASNFRQPRIEDWNAYYRLYKNYVNAKDVDTAANVAIPTAFSLVEVQTAFLIDMIMEGGHFVEVLGRTPQGQASAKAIRDLIDYHFQHSISTYELLEDYIRQLLIYGTSVLRVDWDFRPGWMRRMRPYVNEDGEIAYKPKLAVEILKNAPSARVVDIYHFLHDPNAACIEDCRFVAEEMWIDPSTLREKESSGNGWRNVDNVIQGNMPTVNFGLNQRLGEIDLSGHQNANSEQRGKVPIVDYWGYLTKGWNRGTLGKNAKTVLYHVIAGFTGGEHNVSGGMPVILFSEETPFFHNRFPYIDARLNAPLGEFYGSGDIEFCESLLEEQRDIRNSLLENISQTTNRMFVRRRGAGIDPAQLTWRPAGVIDVNEQDDIRVLDPGSFDPAVFRTQEDLRRDIEQVTGINDFVMGQHRSSTGFNDTATGISLIQEAAMKRLGHKGQVIQRAIRSTAQMVFTLIAQFQPYDQSIRVLDNESATRYRFLDISREALQNQYDFNVVNAPALGSKPMRQNQMIQLYQLASDAKTKDPAVTIDLDRLMKRIIDELDIPNSNELFGFDQLDKTLQMSGLGGGMSDENVEERMPPDEENRLMVEQNQAVVPNLRDHHPHHMHVHAAMYDNLPENTPARALIEQHYRIHAEMAKTTKNLIGNAMAVETMGQGIRNLNYINGGTNSSPNQAGGRESMVRGSANAAAGNA</sequence>
<evidence type="ECO:0000313" key="2">
    <source>
        <dbReference type="EMBL" id="QJA88289.1"/>
    </source>
</evidence>
<dbReference type="EMBL" id="MT142768">
    <property type="protein sequence ID" value="QJA88289.1"/>
    <property type="molecule type" value="Genomic_DNA"/>
</dbReference>
<evidence type="ECO:0000256" key="1">
    <source>
        <dbReference type="SAM" id="MobiDB-lite"/>
    </source>
</evidence>
<dbReference type="Pfam" id="PF23899">
    <property type="entry name" value="SU10_portal"/>
    <property type="match status" value="2"/>
</dbReference>
<reference evidence="2" key="1">
    <citation type="submission" date="2020-03" db="EMBL/GenBank/DDBJ databases">
        <title>The deep terrestrial virosphere.</title>
        <authorList>
            <person name="Holmfeldt K."/>
            <person name="Nilsson E."/>
            <person name="Simone D."/>
            <person name="Lopez-Fernandez M."/>
            <person name="Wu X."/>
            <person name="de Brujin I."/>
            <person name="Lundin D."/>
            <person name="Andersson A."/>
            <person name="Bertilsson S."/>
            <person name="Dopson M."/>
        </authorList>
    </citation>
    <scope>NUCLEOTIDE SEQUENCE</scope>
    <source>
        <strain evidence="2">MM415B02789</strain>
    </source>
</reference>
<dbReference type="InterPro" id="IPR056909">
    <property type="entry name" value="SU10_portal"/>
</dbReference>
<dbReference type="AlphaFoldDB" id="A0A6M3L1P8"/>
<name>A0A6M3L1P8_9ZZZZ</name>
<protein>
    <submittedName>
        <fullName evidence="2">Putative head tail connector protein</fullName>
    </submittedName>
</protein>